<dbReference type="AlphaFoldDB" id="A0A562IJM0"/>
<feature type="domain" description="DUF7489" evidence="1">
    <location>
        <begin position="2"/>
        <end position="64"/>
    </location>
</feature>
<protein>
    <recommendedName>
        <fullName evidence="1">DUF7489 domain-containing protein</fullName>
    </recommendedName>
</protein>
<evidence type="ECO:0000313" key="2">
    <source>
        <dbReference type="EMBL" id="TWH71026.1"/>
    </source>
</evidence>
<dbReference type="Proteomes" id="UP000319825">
    <property type="component" value="Unassembled WGS sequence"/>
</dbReference>
<name>A0A562IJM0_MICOL</name>
<dbReference type="Pfam" id="PF24315">
    <property type="entry name" value="DUF7489"/>
    <property type="match status" value="1"/>
</dbReference>
<keyword evidence="3" id="KW-1185">Reference proteome</keyword>
<organism evidence="2 3">
    <name type="scientific">Micromonospora olivasterospora</name>
    <dbReference type="NCBI Taxonomy" id="1880"/>
    <lineage>
        <taxon>Bacteria</taxon>
        <taxon>Bacillati</taxon>
        <taxon>Actinomycetota</taxon>
        <taxon>Actinomycetes</taxon>
        <taxon>Micromonosporales</taxon>
        <taxon>Micromonosporaceae</taxon>
        <taxon>Micromonospora</taxon>
    </lineage>
</organism>
<sequence length="69" mass="7654">MTTDAWDGIVLKKSRGLLDGSSLYRRLKIRLADGSTITVRVGRDLWNAVTEGDRVTKAAGQGPRLVERR</sequence>
<accession>A0A562IJM0</accession>
<gene>
    <name evidence="2" type="ORF">JD77_06051</name>
</gene>
<evidence type="ECO:0000259" key="1">
    <source>
        <dbReference type="Pfam" id="PF24315"/>
    </source>
</evidence>
<reference evidence="2 3" key="1">
    <citation type="submission" date="2019-07" db="EMBL/GenBank/DDBJ databases">
        <title>R&amp;d 2014.</title>
        <authorList>
            <person name="Klenk H.-P."/>
        </authorList>
    </citation>
    <scope>NUCLEOTIDE SEQUENCE [LARGE SCALE GENOMIC DNA]</scope>
    <source>
        <strain evidence="2 3">DSM 43868</strain>
    </source>
</reference>
<dbReference type="EMBL" id="VLKE01000001">
    <property type="protein sequence ID" value="TWH71026.1"/>
    <property type="molecule type" value="Genomic_DNA"/>
</dbReference>
<dbReference type="InterPro" id="IPR055912">
    <property type="entry name" value="DUF7489"/>
</dbReference>
<dbReference type="RefSeq" id="WP_145777167.1">
    <property type="nucleotide sequence ID" value="NZ_BAAATQ010000279.1"/>
</dbReference>
<dbReference type="OrthoDB" id="3481166at2"/>
<evidence type="ECO:0000313" key="3">
    <source>
        <dbReference type="Proteomes" id="UP000319825"/>
    </source>
</evidence>
<proteinExistence type="predicted"/>
<comment type="caution">
    <text evidence="2">The sequence shown here is derived from an EMBL/GenBank/DDBJ whole genome shotgun (WGS) entry which is preliminary data.</text>
</comment>